<dbReference type="Gene3D" id="3.90.220.20">
    <property type="entry name" value="DNA methylase specificity domains"/>
    <property type="match status" value="1"/>
</dbReference>
<dbReference type="PANTHER" id="PTHR43140">
    <property type="entry name" value="TYPE-1 RESTRICTION ENZYME ECOKI SPECIFICITY PROTEIN"/>
    <property type="match status" value="1"/>
</dbReference>
<organism evidence="6 7">
    <name type="scientific">Mycoplasmopsis alligatoris A21JP2</name>
    <dbReference type="NCBI Taxonomy" id="747682"/>
    <lineage>
        <taxon>Bacteria</taxon>
        <taxon>Bacillati</taxon>
        <taxon>Mycoplasmatota</taxon>
        <taxon>Mycoplasmoidales</taxon>
        <taxon>Metamycoplasmataceae</taxon>
        <taxon>Mycoplasmopsis</taxon>
    </lineage>
</organism>
<dbReference type="STRING" id="747682.MALL_0078"/>
<evidence type="ECO:0000313" key="7">
    <source>
        <dbReference type="Proteomes" id="UP000004757"/>
    </source>
</evidence>
<name>D4XVA1_9BACT</name>
<dbReference type="AlphaFoldDB" id="D4XVA1"/>
<dbReference type="GO" id="GO:0003677">
    <property type="term" value="F:DNA binding"/>
    <property type="evidence" value="ECO:0007669"/>
    <property type="project" value="UniProtKB-KW"/>
</dbReference>
<gene>
    <name evidence="6" type="ORF">MALL_0078</name>
</gene>
<dbReference type="SUPFAM" id="SSF116734">
    <property type="entry name" value="DNA methylase specificity domain"/>
    <property type="match status" value="1"/>
</dbReference>
<reference evidence="6 7" key="1">
    <citation type="submission" date="2010-03" db="EMBL/GenBank/DDBJ databases">
        <authorList>
            <person name="Glass J.I."/>
            <person name="Benders G.A."/>
            <person name="Durkin A.S."/>
            <person name="Farmerie W.G."/>
            <person name="Hlavinka K."/>
            <person name="Hostetler J."/>
            <person name="Jackson J."/>
            <person name="May M.A."/>
            <person name="Miller R.H."/>
            <person name="Paralanov V."/>
            <person name="Radune D."/>
            <person name="Szczypinski B."/>
            <person name="Brown D.R."/>
        </authorList>
    </citation>
    <scope>NUCLEOTIDE SEQUENCE [LARGE SCALE GENOMIC DNA]</scope>
    <source>
        <strain evidence="6 7">A21JP2</strain>
    </source>
</reference>
<comment type="caution">
    <text evidence="6">The sequence shown here is derived from an EMBL/GenBank/DDBJ whole genome shotgun (WGS) entry which is preliminary data.</text>
</comment>
<dbReference type="GO" id="GO:0009307">
    <property type="term" value="P:DNA restriction-modification system"/>
    <property type="evidence" value="ECO:0007669"/>
    <property type="project" value="UniProtKB-KW"/>
</dbReference>
<dbReference type="InterPro" id="IPR051212">
    <property type="entry name" value="Type-I_RE_S_subunit"/>
</dbReference>
<keyword evidence="7" id="KW-1185">Reference proteome</keyword>
<protein>
    <recommendedName>
        <fullName evidence="5">Type I restriction modification DNA specificity domain-containing protein</fullName>
    </recommendedName>
</protein>
<evidence type="ECO:0000313" key="6">
    <source>
        <dbReference type="EMBL" id="EFF41727.1"/>
    </source>
</evidence>
<evidence type="ECO:0000256" key="1">
    <source>
        <dbReference type="ARBA" id="ARBA00010923"/>
    </source>
</evidence>
<dbReference type="PANTHER" id="PTHR43140:SF1">
    <property type="entry name" value="TYPE I RESTRICTION ENZYME ECOKI SPECIFICITY SUBUNIT"/>
    <property type="match status" value="1"/>
</dbReference>
<evidence type="ECO:0000256" key="2">
    <source>
        <dbReference type="ARBA" id="ARBA00022747"/>
    </source>
</evidence>
<dbReference type="InterPro" id="IPR044946">
    <property type="entry name" value="Restrct_endonuc_typeI_TRD_sf"/>
</dbReference>
<dbReference type="Pfam" id="PF01420">
    <property type="entry name" value="Methylase_S"/>
    <property type="match status" value="1"/>
</dbReference>
<keyword evidence="2" id="KW-0680">Restriction system</keyword>
<comment type="similarity">
    <text evidence="1">Belongs to the type-I restriction system S methylase family.</text>
</comment>
<dbReference type="eggNOG" id="COG0732">
    <property type="taxonomic scope" value="Bacteria"/>
</dbReference>
<evidence type="ECO:0000256" key="4">
    <source>
        <dbReference type="ARBA" id="ARBA00038652"/>
    </source>
</evidence>
<accession>D4XVA1</accession>
<dbReference type="EMBL" id="ADNC01000006">
    <property type="protein sequence ID" value="EFF41727.1"/>
    <property type="molecule type" value="Genomic_DNA"/>
</dbReference>
<dbReference type="InterPro" id="IPR000055">
    <property type="entry name" value="Restrct_endonuc_typeI_TRD"/>
</dbReference>
<comment type="subunit">
    <text evidence="4">The methyltransferase is composed of M and S polypeptides.</text>
</comment>
<keyword evidence="3" id="KW-0238">DNA-binding</keyword>
<evidence type="ECO:0000256" key="3">
    <source>
        <dbReference type="ARBA" id="ARBA00023125"/>
    </source>
</evidence>
<sequence>MNPYKQELFINKKYLYYYLKNFQDKLFSLANDAIPKHLELEELKNFTINLPSLQIQNKIVEILDDFEKYINDISEGLPLEIELRQKQYEYYRNKLLSFDENK</sequence>
<evidence type="ECO:0000259" key="5">
    <source>
        <dbReference type="Pfam" id="PF01420"/>
    </source>
</evidence>
<proteinExistence type="inferred from homology"/>
<feature type="domain" description="Type I restriction modification DNA specificity" evidence="5">
    <location>
        <begin position="11"/>
        <end position="82"/>
    </location>
</feature>
<dbReference type="Proteomes" id="UP000004757">
    <property type="component" value="Unassembled WGS sequence"/>
</dbReference>